<evidence type="ECO:0000313" key="2">
    <source>
        <dbReference type="Proteomes" id="UP000075606"/>
    </source>
</evidence>
<dbReference type="Pfam" id="PF08843">
    <property type="entry name" value="AbiEii"/>
    <property type="match status" value="1"/>
</dbReference>
<evidence type="ECO:0008006" key="3">
    <source>
        <dbReference type="Google" id="ProtNLM"/>
    </source>
</evidence>
<dbReference type="Proteomes" id="UP000075606">
    <property type="component" value="Unassembled WGS sequence"/>
</dbReference>
<dbReference type="Gene3D" id="3.10.450.620">
    <property type="entry name" value="JHP933, nucleotidyltransferase-like core domain"/>
    <property type="match status" value="1"/>
</dbReference>
<dbReference type="AlphaFoldDB" id="A0A150XFZ8"/>
<evidence type="ECO:0000313" key="1">
    <source>
        <dbReference type="EMBL" id="KYG77622.1"/>
    </source>
</evidence>
<comment type="caution">
    <text evidence="1">The sequence shown here is derived from an EMBL/GenBank/DDBJ whole genome shotgun (WGS) entry which is preliminary data.</text>
</comment>
<protein>
    <recommendedName>
        <fullName evidence="3">Nucleotidyltransferase</fullName>
    </recommendedName>
</protein>
<name>A0A150XFZ8_9BACT</name>
<accession>A0A150XFZ8</accession>
<reference evidence="1 2" key="1">
    <citation type="submission" date="2016-01" db="EMBL/GenBank/DDBJ databases">
        <title>Genome sequencing of Roseivirga spongicola UST030701-084.</title>
        <authorList>
            <person name="Selvaratnam C."/>
            <person name="Thevarajoo S."/>
            <person name="Goh K.M."/>
            <person name="Ee R."/>
            <person name="Chan K.-G."/>
            <person name="Chong C.S."/>
        </authorList>
    </citation>
    <scope>NUCLEOTIDE SEQUENCE [LARGE SCALE GENOMIC DNA]</scope>
    <source>
        <strain evidence="1 2">UST030701-084</strain>
    </source>
</reference>
<dbReference type="RefSeq" id="WP_068216163.1">
    <property type="nucleotide sequence ID" value="NZ_LRPC01000001.1"/>
</dbReference>
<sequence length="205" mass="23113">MLQRKTVESGTLELLNALMQLESLSDFALGGGTALALKFGHRVSIDLDLFSVNEFDYESTLNSIRNGLESEVLVQGKAKNTLNLTINGIKVDCLSHRYPSLGENSTTEGVRFLSIEDIAAMKLSAVAQRGSKKDFYDLAELLKHYALKELTQFYFSKYGEENQFYLLKSLSYFDDAEEEPLPRPLNAMTWDDVKSHIIEAIQKMK</sequence>
<dbReference type="OrthoDB" id="9796281at2"/>
<proteinExistence type="predicted"/>
<organism evidence="1 2">
    <name type="scientific">Roseivirga spongicola</name>
    <dbReference type="NCBI Taxonomy" id="333140"/>
    <lineage>
        <taxon>Bacteria</taxon>
        <taxon>Pseudomonadati</taxon>
        <taxon>Bacteroidota</taxon>
        <taxon>Cytophagia</taxon>
        <taxon>Cytophagales</taxon>
        <taxon>Roseivirgaceae</taxon>
        <taxon>Roseivirga</taxon>
    </lineage>
</organism>
<dbReference type="STRING" id="333140.AWW68_02285"/>
<keyword evidence="2" id="KW-1185">Reference proteome</keyword>
<dbReference type="InterPro" id="IPR014942">
    <property type="entry name" value="AbiEii"/>
</dbReference>
<gene>
    <name evidence="1" type="ORF">AWW68_02285</name>
</gene>
<dbReference type="EMBL" id="LRPC01000001">
    <property type="protein sequence ID" value="KYG77622.1"/>
    <property type="molecule type" value="Genomic_DNA"/>
</dbReference>